<proteinExistence type="predicted"/>
<protein>
    <submittedName>
        <fullName evidence="1">Uncharacterized protein</fullName>
    </submittedName>
</protein>
<dbReference type="EMBL" id="BARW01018677">
    <property type="protein sequence ID" value="GAJ01290.1"/>
    <property type="molecule type" value="Genomic_DNA"/>
</dbReference>
<comment type="caution">
    <text evidence="1">The sequence shown here is derived from an EMBL/GenBank/DDBJ whole genome shotgun (WGS) entry which is preliminary data.</text>
</comment>
<name>X1V824_9ZZZZ</name>
<evidence type="ECO:0000313" key="1">
    <source>
        <dbReference type="EMBL" id="GAJ01290.1"/>
    </source>
</evidence>
<gene>
    <name evidence="1" type="ORF">S12H4_31925</name>
</gene>
<dbReference type="AlphaFoldDB" id="X1V824"/>
<accession>X1V824</accession>
<organism evidence="1">
    <name type="scientific">marine sediment metagenome</name>
    <dbReference type="NCBI Taxonomy" id="412755"/>
    <lineage>
        <taxon>unclassified sequences</taxon>
        <taxon>metagenomes</taxon>
        <taxon>ecological metagenomes</taxon>
    </lineage>
</organism>
<reference evidence="1" key="1">
    <citation type="journal article" date="2014" name="Front. Microbiol.">
        <title>High frequency of phylogenetically diverse reductive dehalogenase-homologous genes in deep subseafloor sedimentary metagenomes.</title>
        <authorList>
            <person name="Kawai M."/>
            <person name="Futagami T."/>
            <person name="Toyoda A."/>
            <person name="Takaki Y."/>
            <person name="Nishi S."/>
            <person name="Hori S."/>
            <person name="Arai W."/>
            <person name="Tsubouchi T."/>
            <person name="Morono Y."/>
            <person name="Uchiyama I."/>
            <person name="Ito T."/>
            <person name="Fujiyama A."/>
            <person name="Inagaki F."/>
            <person name="Takami H."/>
        </authorList>
    </citation>
    <scope>NUCLEOTIDE SEQUENCE</scope>
    <source>
        <strain evidence="1">Expedition CK06-06</strain>
    </source>
</reference>
<sequence length="94" mass="11256">MSSDKVVKYLLKKFASPFGKVARRLWDAFSQEKLNELEMEMVARVYRESIIKKYEYLREIDSKGQIPRKELMREPKEMASELRTELDKIRNLKA</sequence>